<dbReference type="NCBIfam" id="TIGR00756">
    <property type="entry name" value="PPR"/>
    <property type="match status" value="7"/>
</dbReference>
<feature type="repeat" description="PPR" evidence="2">
    <location>
        <begin position="445"/>
        <end position="479"/>
    </location>
</feature>
<evidence type="ECO:0000313" key="4">
    <source>
        <dbReference type="Proteomes" id="UP000829196"/>
    </source>
</evidence>
<reference evidence="3" key="1">
    <citation type="journal article" date="2022" name="Front. Genet.">
        <title>Chromosome-Scale Assembly of the Dendrobium nobile Genome Provides Insights Into the Molecular Mechanism of the Biosynthesis of the Medicinal Active Ingredient of Dendrobium.</title>
        <authorList>
            <person name="Xu Q."/>
            <person name="Niu S.-C."/>
            <person name="Li K.-L."/>
            <person name="Zheng P.-J."/>
            <person name="Zhang X.-J."/>
            <person name="Jia Y."/>
            <person name="Liu Y."/>
            <person name="Niu Y.-X."/>
            <person name="Yu L.-H."/>
            <person name="Chen D.-F."/>
            <person name="Zhang G.-Q."/>
        </authorList>
    </citation>
    <scope>NUCLEOTIDE SEQUENCE</scope>
    <source>
        <tissue evidence="3">Leaf</tissue>
    </source>
</reference>
<dbReference type="PANTHER" id="PTHR47926">
    <property type="entry name" value="PENTATRICOPEPTIDE REPEAT-CONTAINING PROTEIN"/>
    <property type="match status" value="1"/>
</dbReference>
<keyword evidence="1" id="KW-0677">Repeat</keyword>
<proteinExistence type="predicted"/>
<feature type="repeat" description="PPR" evidence="2">
    <location>
        <begin position="608"/>
        <end position="642"/>
    </location>
</feature>
<dbReference type="SMR" id="A0A8T3AB98"/>
<dbReference type="FunFam" id="1.25.40.10:FF:001093">
    <property type="entry name" value="Pentatricopeptide repeat-containing protein At2g34400"/>
    <property type="match status" value="1"/>
</dbReference>
<protein>
    <recommendedName>
        <fullName evidence="5">Pentatricopeptide repeat-containing protein</fullName>
    </recommendedName>
</protein>
<dbReference type="Pfam" id="PF20431">
    <property type="entry name" value="E_motif"/>
    <property type="match status" value="1"/>
</dbReference>
<dbReference type="FunFam" id="1.25.40.10:FF:000125">
    <property type="entry name" value="Pentatricopeptide repeat-containing protein"/>
    <property type="match status" value="1"/>
</dbReference>
<comment type="caution">
    <text evidence="3">The sequence shown here is derived from an EMBL/GenBank/DDBJ whole genome shotgun (WGS) entry which is preliminary data.</text>
</comment>
<feature type="repeat" description="PPR" evidence="2">
    <location>
        <begin position="507"/>
        <end position="541"/>
    </location>
</feature>
<feature type="repeat" description="PPR" evidence="2">
    <location>
        <begin position="86"/>
        <end position="120"/>
    </location>
</feature>
<sequence>MPPEKLKLSRRQTYVLKSRSFSCKSLQMRNLVSSPQHLPVDHDAFGCMLPKSGVDVTSCNRMIIDFSKARDFVSARKLFDNMAERDMVTWNSMMTVYFRNECCNEVLELFLALQISQFKPNCTSFSMVLNSCGKIRALVHGRTIHGLSIKMQASSNLFVGTSLITMYSRCSVADCLSKVFECIHYPNTPSWNALISGFVWNGQVSNAREVFDRMPIKNVVSWTAMISGYVEVKKMRIAIELFEAMPVKNHVSWCVILGGFVNCRQFDEALVFFSKMLSSGVRATVPSIIVVANACSFKGNLKQGCKIHGYIIKFGFHLDQIIEASLVSMYCHCLEMKEAELEFRKFEMKYIGSWNALLYGYVNNNNYNIYDARRFFDSIVSRDNLTWNLMINGYLKHNKLDDAMKLFSMMPEPTMEVFTSLMYSFIKNGNLEVAVKLFYRMPERDVVAYTTLVFGYLKNGQLEEAMKLFNKMPVKNVVSYNVMISGLLLSGKTMEAYYLFRKSPVKDAISWDSLVAGFVENGFYTEGIQLYKNMLLSDTRPSELIIASLLRASARLSIIMHGEQIHGMAVKLGYEGCLIVGNSLINMYGKCGNILMAKFVFDQMSERDVVAWNAIIHSYACNGFGKEAIVMFKKMKMSQIKPDDITFLGILFACNHNCLWEEAQGYFNSMVHDYGIKPSLAHYACLIDLLCRIGMTEKAEELAYSMPFEPDSTVWTSILSGCKLHCNVKLAEHAANQLNLWDPLDRMPYMHLIRIYESIGRWSDVERIRSKMNELTSNTRAGCSWV</sequence>
<dbReference type="PROSITE" id="PS51375">
    <property type="entry name" value="PPR"/>
    <property type="match status" value="7"/>
</dbReference>
<accession>A0A8T3AB98</accession>
<evidence type="ECO:0008006" key="5">
    <source>
        <dbReference type="Google" id="ProtNLM"/>
    </source>
</evidence>
<dbReference type="GO" id="GO:0003723">
    <property type="term" value="F:RNA binding"/>
    <property type="evidence" value="ECO:0007669"/>
    <property type="project" value="InterPro"/>
</dbReference>
<dbReference type="InterPro" id="IPR046960">
    <property type="entry name" value="PPR_At4g14850-like_plant"/>
</dbReference>
<dbReference type="OrthoDB" id="690998at2759"/>
<evidence type="ECO:0000313" key="3">
    <source>
        <dbReference type="EMBL" id="KAI0493826.1"/>
    </source>
</evidence>
<dbReference type="EMBL" id="JAGYWB010000017">
    <property type="protein sequence ID" value="KAI0493826.1"/>
    <property type="molecule type" value="Genomic_DNA"/>
</dbReference>
<feature type="repeat" description="PPR" evidence="2">
    <location>
        <begin position="383"/>
        <end position="417"/>
    </location>
</feature>
<keyword evidence="4" id="KW-1185">Reference proteome</keyword>
<feature type="repeat" description="PPR" evidence="2">
    <location>
        <begin position="187"/>
        <end position="221"/>
    </location>
</feature>
<dbReference type="GO" id="GO:0009451">
    <property type="term" value="P:RNA modification"/>
    <property type="evidence" value="ECO:0007669"/>
    <property type="project" value="InterPro"/>
</dbReference>
<dbReference type="InterPro" id="IPR002885">
    <property type="entry name" value="PPR_rpt"/>
</dbReference>
<name>A0A8T3AB98_DENNO</name>
<dbReference type="Pfam" id="PF13041">
    <property type="entry name" value="PPR_2"/>
    <property type="match status" value="2"/>
</dbReference>
<dbReference type="InterPro" id="IPR046848">
    <property type="entry name" value="E_motif"/>
</dbReference>
<evidence type="ECO:0000256" key="2">
    <source>
        <dbReference type="PROSITE-ProRule" id="PRU00708"/>
    </source>
</evidence>
<organism evidence="3 4">
    <name type="scientific">Dendrobium nobile</name>
    <name type="common">Orchid</name>
    <dbReference type="NCBI Taxonomy" id="94219"/>
    <lineage>
        <taxon>Eukaryota</taxon>
        <taxon>Viridiplantae</taxon>
        <taxon>Streptophyta</taxon>
        <taxon>Embryophyta</taxon>
        <taxon>Tracheophyta</taxon>
        <taxon>Spermatophyta</taxon>
        <taxon>Magnoliopsida</taxon>
        <taxon>Liliopsida</taxon>
        <taxon>Asparagales</taxon>
        <taxon>Orchidaceae</taxon>
        <taxon>Epidendroideae</taxon>
        <taxon>Malaxideae</taxon>
        <taxon>Dendrobiinae</taxon>
        <taxon>Dendrobium</taxon>
    </lineage>
</organism>
<feature type="repeat" description="PPR" evidence="2">
    <location>
        <begin position="249"/>
        <end position="283"/>
    </location>
</feature>
<dbReference type="SUPFAM" id="SSF81901">
    <property type="entry name" value="HCP-like"/>
    <property type="match status" value="1"/>
</dbReference>
<dbReference type="AlphaFoldDB" id="A0A8T3AB98"/>
<dbReference type="InterPro" id="IPR011990">
    <property type="entry name" value="TPR-like_helical_dom_sf"/>
</dbReference>
<gene>
    <name evidence="3" type="ORF">KFK09_023951</name>
</gene>
<dbReference type="Proteomes" id="UP000829196">
    <property type="component" value="Unassembled WGS sequence"/>
</dbReference>
<dbReference type="Pfam" id="PF01535">
    <property type="entry name" value="PPR"/>
    <property type="match status" value="9"/>
</dbReference>
<dbReference type="Gene3D" id="1.25.40.10">
    <property type="entry name" value="Tetratricopeptide repeat domain"/>
    <property type="match status" value="7"/>
</dbReference>
<dbReference type="GO" id="GO:0048731">
    <property type="term" value="P:system development"/>
    <property type="evidence" value="ECO:0007669"/>
    <property type="project" value="UniProtKB-ARBA"/>
</dbReference>
<evidence type="ECO:0000256" key="1">
    <source>
        <dbReference type="ARBA" id="ARBA00022737"/>
    </source>
</evidence>